<evidence type="ECO:0000256" key="5">
    <source>
        <dbReference type="ARBA" id="ARBA00013950"/>
    </source>
</evidence>
<dbReference type="GO" id="GO:0004746">
    <property type="term" value="F:riboflavin synthase activity"/>
    <property type="evidence" value="ECO:0007669"/>
    <property type="project" value="UniProtKB-UniRule"/>
</dbReference>
<gene>
    <name evidence="12" type="primary">ribE</name>
    <name evidence="12" type="ORF">BUCNMO_090</name>
</gene>
<dbReference type="UniPathway" id="UPA00275">
    <property type="reaction ID" value="UER00405"/>
</dbReference>
<evidence type="ECO:0000313" key="13">
    <source>
        <dbReference type="Proteomes" id="UP000317544"/>
    </source>
</evidence>
<feature type="domain" description="Lumazine-binding" evidence="11">
    <location>
        <begin position="1"/>
        <end position="97"/>
    </location>
</feature>
<dbReference type="SUPFAM" id="SSF63380">
    <property type="entry name" value="Riboflavin synthase domain-like"/>
    <property type="match status" value="2"/>
</dbReference>
<evidence type="ECO:0000256" key="7">
    <source>
        <dbReference type="ARBA" id="ARBA00022679"/>
    </source>
</evidence>
<dbReference type="Gene3D" id="2.40.30.20">
    <property type="match status" value="2"/>
</dbReference>
<evidence type="ECO:0000256" key="8">
    <source>
        <dbReference type="ARBA" id="ARBA00022737"/>
    </source>
</evidence>
<dbReference type="RefSeq" id="WP_158344611.1">
    <property type="nucleotide sequence ID" value="NZ_AP019379.1"/>
</dbReference>
<dbReference type="PROSITE" id="PS51177">
    <property type="entry name" value="LUMAZINE_BIND"/>
    <property type="match status" value="2"/>
</dbReference>
<keyword evidence="7" id="KW-0808">Transferase</keyword>
<dbReference type="PANTHER" id="PTHR21098">
    <property type="entry name" value="RIBOFLAVIN SYNTHASE ALPHA CHAIN"/>
    <property type="match status" value="1"/>
</dbReference>
<sequence>MFTGIIEGYGTVFKIKKENCFITYTIKVPIFLSKKLKLGASIANNGCCLTITDINNLFVSFDIIKESLDKTNLKYLQVNDLVNLERSLKIGNEIGGHLILGHISGIAKICNISINHKYTKIWIQIIDVILMKYIFYKGCICINGVSLTISTVLPNNLFCVYLIPETLSRTNFKTISLNQFVNIEIDYITQIVVDSIERLKLKNITDIKHNLFKSINKLISTFKNN</sequence>
<dbReference type="NCBIfam" id="NF009566">
    <property type="entry name" value="PRK13020.1"/>
    <property type="match status" value="1"/>
</dbReference>
<dbReference type="NCBIfam" id="NF006767">
    <property type="entry name" value="PRK09289.1"/>
    <property type="match status" value="1"/>
</dbReference>
<dbReference type="InterPro" id="IPR026017">
    <property type="entry name" value="Lumazine-bd_dom"/>
</dbReference>
<comment type="function">
    <text evidence="2">Catalyzes the dismutation of two molecules of 6,7-dimethyl-8-ribityllumazine, resulting in the formation of riboflavin and 5-amino-6-(D-ribitylamino)uracil.</text>
</comment>
<evidence type="ECO:0000256" key="6">
    <source>
        <dbReference type="ARBA" id="ARBA00022619"/>
    </source>
</evidence>
<dbReference type="AlphaFoldDB" id="A0A455T9V8"/>
<dbReference type="EMBL" id="AP019379">
    <property type="protein sequence ID" value="BBI01109.1"/>
    <property type="molecule type" value="Genomic_DNA"/>
</dbReference>
<evidence type="ECO:0000259" key="11">
    <source>
        <dbReference type="PROSITE" id="PS51177"/>
    </source>
</evidence>
<dbReference type="PANTHER" id="PTHR21098:SF0">
    <property type="entry name" value="RIBOFLAVIN SYNTHASE"/>
    <property type="match status" value="1"/>
</dbReference>
<dbReference type="Pfam" id="PF00677">
    <property type="entry name" value="Lum_binding"/>
    <property type="match status" value="2"/>
</dbReference>
<feature type="domain" description="Lumazine-binding" evidence="11">
    <location>
        <begin position="98"/>
        <end position="196"/>
    </location>
</feature>
<dbReference type="InterPro" id="IPR001783">
    <property type="entry name" value="Lumazine-bd"/>
</dbReference>
<comment type="catalytic activity">
    <reaction evidence="1">
        <text>2 6,7-dimethyl-8-(1-D-ribityl)lumazine + H(+) = 5-amino-6-(D-ribitylamino)uracil + riboflavin</text>
        <dbReference type="Rhea" id="RHEA:20772"/>
        <dbReference type="ChEBI" id="CHEBI:15378"/>
        <dbReference type="ChEBI" id="CHEBI:15934"/>
        <dbReference type="ChEBI" id="CHEBI:57986"/>
        <dbReference type="ChEBI" id="CHEBI:58201"/>
        <dbReference type="EC" id="2.5.1.9"/>
    </reaction>
</comment>
<dbReference type="NCBIfam" id="TIGR00187">
    <property type="entry name" value="ribE"/>
    <property type="match status" value="1"/>
</dbReference>
<evidence type="ECO:0000256" key="2">
    <source>
        <dbReference type="ARBA" id="ARBA00002803"/>
    </source>
</evidence>
<dbReference type="Proteomes" id="UP000317544">
    <property type="component" value="Chromosome"/>
</dbReference>
<keyword evidence="8" id="KW-0677">Repeat</keyword>
<feature type="repeat" description="Lumazine-binding" evidence="10">
    <location>
        <begin position="98"/>
        <end position="196"/>
    </location>
</feature>
<dbReference type="PIRSF" id="PIRSF000498">
    <property type="entry name" value="Riboflavin_syn_A"/>
    <property type="match status" value="1"/>
</dbReference>
<evidence type="ECO:0000256" key="1">
    <source>
        <dbReference type="ARBA" id="ARBA00000968"/>
    </source>
</evidence>
<dbReference type="CDD" id="cd00402">
    <property type="entry name" value="Riboflavin_synthase_like"/>
    <property type="match status" value="1"/>
</dbReference>
<keyword evidence="6" id="KW-0686">Riboflavin biosynthesis</keyword>
<evidence type="ECO:0000256" key="4">
    <source>
        <dbReference type="ARBA" id="ARBA00012827"/>
    </source>
</evidence>
<comment type="pathway">
    <text evidence="3">Cofactor biosynthesis; riboflavin biosynthesis; riboflavin from 2-hydroxy-3-oxobutyl phosphate and 5-amino-6-(D-ribitylamino)uracil: step 2/2.</text>
</comment>
<keyword evidence="13" id="KW-1185">Reference proteome</keyword>
<dbReference type="EC" id="2.5.1.9" evidence="4 9"/>
<protein>
    <recommendedName>
        <fullName evidence="5 9">Riboflavin synthase</fullName>
        <ecNumber evidence="4 9">2.5.1.9</ecNumber>
    </recommendedName>
</protein>
<name>A0A455T9V8_9GAMM</name>
<dbReference type="FunFam" id="2.40.30.20:FF:000003">
    <property type="entry name" value="Riboflavin synthase, alpha subunit"/>
    <property type="match status" value="1"/>
</dbReference>
<evidence type="ECO:0000256" key="9">
    <source>
        <dbReference type="NCBIfam" id="TIGR00187"/>
    </source>
</evidence>
<feature type="repeat" description="Lumazine-binding" evidence="10">
    <location>
        <begin position="1"/>
        <end position="97"/>
    </location>
</feature>
<reference evidence="12 13" key="1">
    <citation type="journal article" date="2019" name="Proc. Natl. Acad. Sci. U.S.A.">
        <title>Exaggeration and cooption of innate immunity for social defense.</title>
        <authorList>
            <person name="Kutsukake M."/>
            <person name="Moriyama M."/>
            <person name="Shigenobu S."/>
            <person name="Meng X.-Y."/>
            <person name="Nikoh N."/>
            <person name="Noda C."/>
            <person name="Kobayashi S."/>
            <person name="Fukatsu T."/>
        </authorList>
    </citation>
    <scope>NUCLEOTIDE SEQUENCE [LARGE SCALE GENOMIC DNA]</scope>
    <source>
        <strain evidence="12 13">Nmo</strain>
    </source>
</reference>
<accession>A0A455T9V8</accession>
<evidence type="ECO:0000256" key="3">
    <source>
        <dbReference type="ARBA" id="ARBA00004887"/>
    </source>
</evidence>
<dbReference type="InterPro" id="IPR023366">
    <property type="entry name" value="ATP_synth_asu-like_sf"/>
</dbReference>
<dbReference type="InterPro" id="IPR017938">
    <property type="entry name" value="Riboflavin_synthase-like_b-brl"/>
</dbReference>
<organism evidence="12 13">
    <name type="scientific">Buchnera aphidicola</name>
    <name type="common">Nipponaphis monzeni</name>
    <dbReference type="NCBI Taxonomy" id="2495405"/>
    <lineage>
        <taxon>Bacteria</taxon>
        <taxon>Pseudomonadati</taxon>
        <taxon>Pseudomonadota</taxon>
        <taxon>Gammaproteobacteria</taxon>
        <taxon>Enterobacterales</taxon>
        <taxon>Erwiniaceae</taxon>
        <taxon>Buchnera</taxon>
    </lineage>
</organism>
<dbReference type="GO" id="GO:0009231">
    <property type="term" value="P:riboflavin biosynthetic process"/>
    <property type="evidence" value="ECO:0007669"/>
    <property type="project" value="UniProtKB-UniPathway"/>
</dbReference>
<evidence type="ECO:0000313" key="12">
    <source>
        <dbReference type="EMBL" id="BBI01109.1"/>
    </source>
</evidence>
<dbReference type="OrthoDB" id="9788537at2"/>
<proteinExistence type="predicted"/>
<evidence type="ECO:0000256" key="10">
    <source>
        <dbReference type="PROSITE-ProRule" id="PRU00524"/>
    </source>
</evidence>